<dbReference type="GO" id="GO:0047372">
    <property type="term" value="F:monoacylglycerol lipase activity"/>
    <property type="evidence" value="ECO:0007669"/>
    <property type="project" value="TreeGrafter"/>
</dbReference>
<gene>
    <name evidence="2" type="primary">rutD</name>
    <name evidence="2" type="ORF">I601_1591</name>
</gene>
<keyword evidence="3" id="KW-1185">Reference proteome</keyword>
<dbReference type="STRING" id="1300347.I601_1591"/>
<evidence type="ECO:0000259" key="1">
    <source>
        <dbReference type="Pfam" id="PF00561"/>
    </source>
</evidence>
<protein>
    <submittedName>
        <fullName evidence="2">Putative aminoacrylate hydrolase RutD</fullName>
    </submittedName>
</protein>
<dbReference type="PATRIC" id="fig|1300347.3.peg.1590"/>
<evidence type="ECO:0000313" key="2">
    <source>
        <dbReference type="EMBL" id="ANH38023.1"/>
    </source>
</evidence>
<dbReference type="AlphaFoldDB" id="A0A1A9GKA2"/>
<dbReference type="GO" id="GO:0016020">
    <property type="term" value="C:membrane"/>
    <property type="evidence" value="ECO:0007669"/>
    <property type="project" value="TreeGrafter"/>
</dbReference>
<sequence length="296" mass="32293">MSNDTQTVSVPHLGGSQIGYRFGEEYDASKPTLVLVNSFTTSVELYRPQFASEELSGAANLLSIEPFGHGATRAAYEQFTYWDSAVANLQVLEALGIERAFVLGTSQGGWIAARMAMLAPATVQGVLLLGTSMDYESPRSRERGCWDGIEFCSPSIDALAEPVGDDWVVPTDFVDAVLGAGLGEDVSEDERGFWHSVYQQNYTGDDGRHRLRVCTINLRDRDGLHARLDGVRCPVLWLQGTADQVYSVANAEEEITFFTGSSDAELRVVEGGQHFMSASHPDVVNAAAAEFVQRWA</sequence>
<dbReference type="EMBL" id="CP015079">
    <property type="protein sequence ID" value="ANH38023.1"/>
    <property type="molecule type" value="Genomic_DNA"/>
</dbReference>
<accession>A0A1A9GKA2</accession>
<dbReference type="InterPro" id="IPR050266">
    <property type="entry name" value="AB_hydrolase_sf"/>
</dbReference>
<dbReference type="PANTHER" id="PTHR43798:SF33">
    <property type="entry name" value="HYDROLASE, PUTATIVE (AFU_ORTHOLOGUE AFUA_2G14860)-RELATED"/>
    <property type="match status" value="1"/>
</dbReference>
<dbReference type="RefSeq" id="WP_068107995.1">
    <property type="nucleotide sequence ID" value="NZ_CP015079.1"/>
</dbReference>
<proteinExistence type="predicted"/>
<reference evidence="2 3" key="1">
    <citation type="submission" date="2016-03" db="EMBL/GenBank/DDBJ databases">
        <title>Complete genome sequence of a soil Actinobacterium, Nocardioides dokdonensis FR1436.</title>
        <authorList>
            <person name="Kwon S.-K."/>
            <person name="Kim K."/>
            <person name="Kim J.F."/>
        </authorList>
    </citation>
    <scope>NUCLEOTIDE SEQUENCE [LARGE SCALE GENOMIC DNA]</scope>
    <source>
        <strain evidence="2 3">FR1436</strain>
    </source>
</reference>
<dbReference type="Gene3D" id="3.40.50.1820">
    <property type="entry name" value="alpha/beta hydrolase"/>
    <property type="match status" value="1"/>
</dbReference>
<name>A0A1A9GKA2_9ACTN</name>
<dbReference type="InterPro" id="IPR000073">
    <property type="entry name" value="AB_hydrolase_1"/>
</dbReference>
<dbReference type="Proteomes" id="UP000077868">
    <property type="component" value="Chromosome"/>
</dbReference>
<dbReference type="SUPFAM" id="SSF53474">
    <property type="entry name" value="alpha/beta-Hydrolases"/>
    <property type="match status" value="1"/>
</dbReference>
<feature type="domain" description="AB hydrolase-1" evidence="1">
    <location>
        <begin position="31"/>
        <end position="133"/>
    </location>
</feature>
<dbReference type="KEGG" id="ndk:I601_1591"/>
<evidence type="ECO:0000313" key="3">
    <source>
        <dbReference type="Proteomes" id="UP000077868"/>
    </source>
</evidence>
<dbReference type="GO" id="GO:0046464">
    <property type="term" value="P:acylglycerol catabolic process"/>
    <property type="evidence" value="ECO:0007669"/>
    <property type="project" value="TreeGrafter"/>
</dbReference>
<dbReference type="Pfam" id="PF00561">
    <property type="entry name" value="Abhydrolase_1"/>
    <property type="match status" value="1"/>
</dbReference>
<keyword evidence="2" id="KW-0378">Hydrolase</keyword>
<dbReference type="InterPro" id="IPR029058">
    <property type="entry name" value="AB_hydrolase_fold"/>
</dbReference>
<organism evidence="2 3">
    <name type="scientific">Nocardioides dokdonensis FR1436</name>
    <dbReference type="NCBI Taxonomy" id="1300347"/>
    <lineage>
        <taxon>Bacteria</taxon>
        <taxon>Bacillati</taxon>
        <taxon>Actinomycetota</taxon>
        <taxon>Actinomycetes</taxon>
        <taxon>Propionibacteriales</taxon>
        <taxon>Nocardioidaceae</taxon>
        <taxon>Nocardioides</taxon>
    </lineage>
</organism>
<dbReference type="PANTHER" id="PTHR43798">
    <property type="entry name" value="MONOACYLGLYCEROL LIPASE"/>
    <property type="match status" value="1"/>
</dbReference>
<dbReference type="OrthoDB" id="2987348at2"/>